<evidence type="ECO:0000256" key="7">
    <source>
        <dbReference type="ARBA" id="ARBA00023186"/>
    </source>
</evidence>
<evidence type="ECO:0000256" key="8">
    <source>
        <dbReference type="ARBA" id="ARBA00023235"/>
    </source>
</evidence>
<evidence type="ECO:0000313" key="10">
    <source>
        <dbReference type="EMBL" id="SAK40318.1"/>
    </source>
</evidence>
<keyword evidence="5" id="KW-0963">Cytoplasm</keyword>
<dbReference type="InterPro" id="IPR046357">
    <property type="entry name" value="PPIase_dom_sf"/>
</dbReference>
<feature type="compositionally biased region" description="Basic and acidic residues" evidence="9">
    <location>
        <begin position="153"/>
        <end position="163"/>
    </location>
</feature>
<dbReference type="SUPFAM" id="SSF54534">
    <property type="entry name" value="FKBP-like"/>
    <property type="match status" value="1"/>
</dbReference>
<evidence type="ECO:0000313" key="11">
    <source>
        <dbReference type="Proteomes" id="UP000054978"/>
    </source>
</evidence>
<evidence type="ECO:0000256" key="3">
    <source>
        <dbReference type="ARBA" id="ARBA00006577"/>
    </source>
</evidence>
<evidence type="ECO:0000256" key="1">
    <source>
        <dbReference type="ARBA" id="ARBA00000971"/>
    </source>
</evidence>
<dbReference type="RefSeq" id="WP_087042357.1">
    <property type="nucleotide sequence ID" value="NZ_FCOB02000001.1"/>
</dbReference>
<keyword evidence="8 10" id="KW-0413">Isomerase</keyword>
<dbReference type="GO" id="GO:0005737">
    <property type="term" value="C:cytoplasm"/>
    <property type="evidence" value="ECO:0007669"/>
    <property type="project" value="UniProtKB-SubCell"/>
</dbReference>
<feature type="compositionally biased region" description="Acidic residues" evidence="9">
    <location>
        <begin position="164"/>
        <end position="173"/>
    </location>
</feature>
<feature type="region of interest" description="Disordered" evidence="9">
    <location>
        <begin position="153"/>
        <end position="184"/>
    </location>
</feature>
<keyword evidence="7" id="KW-0143">Chaperone</keyword>
<evidence type="ECO:0000256" key="9">
    <source>
        <dbReference type="SAM" id="MobiDB-lite"/>
    </source>
</evidence>
<keyword evidence="6" id="KW-0697">Rotamase</keyword>
<organism evidence="10 11">
    <name type="scientific">Caballeronia ptereochthonis</name>
    <dbReference type="NCBI Taxonomy" id="1777144"/>
    <lineage>
        <taxon>Bacteria</taxon>
        <taxon>Pseudomonadati</taxon>
        <taxon>Pseudomonadota</taxon>
        <taxon>Betaproteobacteria</taxon>
        <taxon>Burkholderiales</taxon>
        <taxon>Burkholderiaceae</taxon>
        <taxon>Caballeronia</taxon>
    </lineage>
</organism>
<sequence>MKIAKDTVVSVAYKLSDAQGNLIEESDEPMVYLHGGYDGTFPKIEEALDGREPGYETLIQLEPQDAFGEYDPELVKVEERSRFPEPLEVGMQFEGTPEDGDDELDSLIYTVTDVAEDKVVLDGNHPLAGMALRFALSVQEVRTATEDEIVHQHAHGADGLHVVDEDDDEDDEGEPRKDAGPTLH</sequence>
<name>A0A157Z456_9BURK</name>
<dbReference type="EC" id="5.2.1.8" evidence="4"/>
<dbReference type="PANTHER" id="PTHR47861">
    <property type="entry name" value="FKBP-TYPE PEPTIDYL-PROLYL CIS-TRANS ISOMERASE SLYD"/>
    <property type="match status" value="1"/>
</dbReference>
<evidence type="ECO:0000256" key="5">
    <source>
        <dbReference type="ARBA" id="ARBA00022490"/>
    </source>
</evidence>
<dbReference type="STRING" id="1777144.AWB83_00169"/>
<proteinExistence type="inferred from homology"/>
<protein>
    <recommendedName>
        <fullName evidence="4">peptidylprolyl isomerase</fullName>
        <ecNumber evidence="4">5.2.1.8</ecNumber>
    </recommendedName>
</protein>
<evidence type="ECO:0000256" key="6">
    <source>
        <dbReference type="ARBA" id="ARBA00023110"/>
    </source>
</evidence>
<dbReference type="GO" id="GO:0003755">
    <property type="term" value="F:peptidyl-prolyl cis-trans isomerase activity"/>
    <property type="evidence" value="ECO:0007669"/>
    <property type="project" value="UniProtKB-KW"/>
</dbReference>
<keyword evidence="11" id="KW-1185">Reference proteome</keyword>
<evidence type="ECO:0000256" key="4">
    <source>
        <dbReference type="ARBA" id="ARBA00013194"/>
    </source>
</evidence>
<dbReference type="Proteomes" id="UP000054978">
    <property type="component" value="Unassembled WGS sequence"/>
</dbReference>
<accession>A0A157Z456</accession>
<dbReference type="Gene3D" id="3.10.50.40">
    <property type="match status" value="1"/>
</dbReference>
<dbReference type="OrthoDB" id="9808891at2"/>
<reference evidence="10" key="1">
    <citation type="submission" date="2016-01" db="EMBL/GenBank/DDBJ databases">
        <authorList>
            <person name="Peeters C."/>
        </authorList>
    </citation>
    <scope>NUCLEOTIDE SEQUENCE [LARGE SCALE GENOMIC DNA]</scope>
    <source>
        <strain evidence="10">LMG 29326</strain>
    </source>
</reference>
<comment type="similarity">
    <text evidence="3">Belongs to the FKBP-type PPIase family.</text>
</comment>
<dbReference type="AlphaFoldDB" id="A0A157Z456"/>
<comment type="catalytic activity">
    <reaction evidence="1">
        <text>[protein]-peptidylproline (omega=180) = [protein]-peptidylproline (omega=0)</text>
        <dbReference type="Rhea" id="RHEA:16237"/>
        <dbReference type="Rhea" id="RHEA-COMP:10747"/>
        <dbReference type="Rhea" id="RHEA-COMP:10748"/>
        <dbReference type="ChEBI" id="CHEBI:83833"/>
        <dbReference type="ChEBI" id="CHEBI:83834"/>
        <dbReference type="EC" id="5.2.1.8"/>
    </reaction>
</comment>
<gene>
    <name evidence="10" type="ORF">AWB83_00169</name>
</gene>
<dbReference type="PANTHER" id="PTHR47861:SF3">
    <property type="entry name" value="FKBP-TYPE PEPTIDYL-PROLYL CIS-TRANS ISOMERASE SLYD"/>
    <property type="match status" value="1"/>
</dbReference>
<comment type="caution">
    <text evidence="10">The sequence shown here is derived from an EMBL/GenBank/DDBJ whole genome shotgun (WGS) entry which is preliminary data.</text>
</comment>
<feature type="compositionally biased region" description="Basic and acidic residues" evidence="9">
    <location>
        <begin position="174"/>
        <end position="184"/>
    </location>
</feature>
<evidence type="ECO:0000256" key="2">
    <source>
        <dbReference type="ARBA" id="ARBA00004496"/>
    </source>
</evidence>
<comment type="subcellular location">
    <subcellularLocation>
        <location evidence="2">Cytoplasm</location>
    </subcellularLocation>
</comment>
<dbReference type="EMBL" id="FCOB02000001">
    <property type="protein sequence ID" value="SAK40318.1"/>
    <property type="molecule type" value="Genomic_DNA"/>
</dbReference>